<feature type="transmembrane region" description="Helical" evidence="1">
    <location>
        <begin position="939"/>
        <end position="959"/>
    </location>
</feature>
<feature type="transmembrane region" description="Helical" evidence="1">
    <location>
        <begin position="966"/>
        <end position="986"/>
    </location>
</feature>
<dbReference type="Proteomes" id="UP001324380">
    <property type="component" value="Chromosome"/>
</dbReference>
<organism evidence="2 3">
    <name type="scientific">Mucilaginibacter sabulilitoris</name>
    <dbReference type="NCBI Taxonomy" id="1173583"/>
    <lineage>
        <taxon>Bacteria</taxon>
        <taxon>Pseudomonadati</taxon>
        <taxon>Bacteroidota</taxon>
        <taxon>Sphingobacteriia</taxon>
        <taxon>Sphingobacteriales</taxon>
        <taxon>Sphingobacteriaceae</taxon>
        <taxon>Mucilaginibacter</taxon>
    </lineage>
</organism>
<dbReference type="SUPFAM" id="SSF82693">
    <property type="entry name" value="Multidrug efflux transporter AcrB pore domain, PN1, PN2, PC1 and PC2 subdomains"/>
    <property type="match status" value="3"/>
</dbReference>
<dbReference type="PRINTS" id="PR00702">
    <property type="entry name" value="ACRIFLAVINRP"/>
</dbReference>
<keyword evidence="1" id="KW-0472">Membrane</keyword>
<dbReference type="Pfam" id="PF00873">
    <property type="entry name" value="ACR_tran"/>
    <property type="match status" value="1"/>
</dbReference>
<feature type="transmembrane region" description="Helical" evidence="1">
    <location>
        <begin position="524"/>
        <end position="539"/>
    </location>
</feature>
<feature type="transmembrane region" description="Helical" evidence="1">
    <location>
        <begin position="591"/>
        <end position="610"/>
    </location>
</feature>
<dbReference type="Gene3D" id="1.20.1640.10">
    <property type="entry name" value="Multidrug efflux transporter AcrB transmembrane domain"/>
    <property type="match status" value="2"/>
</dbReference>
<feature type="transmembrane region" description="Helical" evidence="1">
    <location>
        <begin position="992"/>
        <end position="1014"/>
    </location>
</feature>
<dbReference type="InterPro" id="IPR027463">
    <property type="entry name" value="AcrB_DN_DC_subdom"/>
</dbReference>
<evidence type="ECO:0000313" key="2">
    <source>
        <dbReference type="EMBL" id="WPU91923.1"/>
    </source>
</evidence>
<dbReference type="InterPro" id="IPR001036">
    <property type="entry name" value="Acrflvin-R"/>
</dbReference>
<protein>
    <submittedName>
        <fullName evidence="2">Efflux RND transporter permease subunit</fullName>
    </submittedName>
</protein>
<feature type="transmembrane region" description="Helical" evidence="1">
    <location>
        <begin position="20"/>
        <end position="39"/>
    </location>
</feature>
<keyword evidence="1" id="KW-1133">Transmembrane helix</keyword>
<dbReference type="Gene3D" id="3.30.2090.10">
    <property type="entry name" value="Multidrug efflux transporter AcrB TolC docking domain, DN and DC subdomains"/>
    <property type="match status" value="2"/>
</dbReference>
<feature type="transmembrane region" description="Helical" evidence="1">
    <location>
        <begin position="1042"/>
        <end position="1068"/>
    </location>
</feature>
<dbReference type="Gene3D" id="3.30.70.1320">
    <property type="entry name" value="Multidrug efflux transporter AcrB pore domain like"/>
    <property type="match status" value="1"/>
</dbReference>
<dbReference type="Gene3D" id="3.30.70.1430">
    <property type="entry name" value="Multidrug efflux transporter AcrB pore domain"/>
    <property type="match status" value="2"/>
</dbReference>
<name>A0ABZ0TI89_9SPHI</name>
<dbReference type="EMBL" id="CP139558">
    <property type="protein sequence ID" value="WPU91923.1"/>
    <property type="molecule type" value="Genomic_DNA"/>
</dbReference>
<feature type="transmembrane region" description="Helical" evidence="1">
    <location>
        <begin position="545"/>
        <end position="564"/>
    </location>
</feature>
<gene>
    <name evidence="2" type="ORF">SNE25_21635</name>
</gene>
<feature type="transmembrane region" description="Helical" evidence="1">
    <location>
        <begin position="473"/>
        <end position="495"/>
    </location>
</feature>
<dbReference type="SUPFAM" id="SSF82714">
    <property type="entry name" value="Multidrug efflux transporter AcrB TolC docking domain, DN and DC subdomains"/>
    <property type="match status" value="2"/>
</dbReference>
<dbReference type="Gene3D" id="3.30.70.1440">
    <property type="entry name" value="Multidrug efflux transporter AcrB pore domain"/>
    <property type="match status" value="1"/>
</dbReference>
<keyword evidence="1" id="KW-0812">Transmembrane</keyword>
<dbReference type="RefSeq" id="WP_321561089.1">
    <property type="nucleotide sequence ID" value="NZ_CP139558.1"/>
</dbReference>
<sequence length="1138" mass="125825">MKDLKKEFGPSSWAIDNKTAVYVLIFLVTVLGLISYNNLPKENFPDIAQSKVFVTTTFAGQSPQNIENLVTRQIEKQLKSLKGLKKVTSNSVQNVSIITAEFNANIDIKDAKIDVKDAVDKAKQDLPQNDDNLKESVISDINVADLPILYINISGNYDLKKLKEYADILKDEIESYKEISKVDEVGALTPEIQVNVDLNKMAATQVSFNDIIQAIGNENILTSAGTVKTDGVRRSIDIKKDFKNADEVAAMAVRNPKGQAVYLRDIAEIKDSFLEQESYARLKTNDNPNFKNVITLNVSKRAGENLIEASDKINELIKLKQKTVFPKGLDIVVTGDQSDKTRTTLNDLINTIVIGFILVTVILMFFMGTTNAIFVALSVPLSCFIAFLVMPAIGFTLNMIVLFSFLLALGIVVDDAIVVIENTHRIFANGKVPIKEAAKIAAGEVFLPVFSGTMTTLAPFVPLAFWNSLIGHFMFFLPITLIITLLASLVVAYIINPVFAVDFMRPHHDGEHDNPRFDRSTKKGLLFLAIATVIGYLINVGVGNLFVFLTFLYLLNHFFLLRVIDRFQKNAWPRFQRWYAGLLEKAVRRPVTILLGTIVLFILTIMFMIARSPKVEFFPSGDPNFVYVYLTMPIGTDQAYTNEITKRVEKRVAEVVEPDKDIVSSVISNVTKGVTDPTDEDQGDYENKGKVTVAFVEFGKRNGKDTKAVLANIRKAVQGIPGAKIAVAQENSGPPVQKDISIEIIGDNIDTLVATGNRLKNYIAKQNIAGIEGLIADVQSDKPEIVFDINRERANREGINTFQISQALGTAVFGAKAGDFRNTKEDDYQIKVRALESQRSNLDELKNIKITYRDLATGGAIRQVPISAFTDVRYTNTYSNIKRKQQRRVLTLGSNVIKPFNANEVNANILQAINNFKKPDNVIIRQGGGQEDQMEAMNFLLGALATSFGLILIILMIQFNSIGKTFIIISEIFFSIIGVLLGVSIFGMTMSIVMTGVGIIALAGVVVRNGILLVEFTDMLIEQGANLHDAVVEAGHTRMTPVLLTATAAILGLIPLAVGFNIDFVGLFTHFEPHIHFGGDNVAFWGPLAWTMIFGLGFATIITLILVPCMYIIRYNIKAKLFGKKAVEHKHVLEAEAV</sequence>
<feature type="transmembrane region" description="Helical" evidence="1">
    <location>
        <begin position="441"/>
        <end position="461"/>
    </location>
</feature>
<evidence type="ECO:0000256" key="1">
    <source>
        <dbReference type="SAM" id="Phobius"/>
    </source>
</evidence>
<dbReference type="PANTHER" id="PTHR32063:SF33">
    <property type="entry name" value="RND SUPERFAMILY EFFLUX PUMP PERMEASE COMPONENT"/>
    <property type="match status" value="1"/>
</dbReference>
<keyword evidence="3" id="KW-1185">Reference proteome</keyword>
<evidence type="ECO:0000313" key="3">
    <source>
        <dbReference type="Proteomes" id="UP001324380"/>
    </source>
</evidence>
<accession>A0ABZ0TI89</accession>
<dbReference type="PANTHER" id="PTHR32063">
    <property type="match status" value="1"/>
</dbReference>
<feature type="transmembrane region" description="Helical" evidence="1">
    <location>
        <begin position="348"/>
        <end position="366"/>
    </location>
</feature>
<proteinExistence type="predicted"/>
<feature type="transmembrane region" description="Helical" evidence="1">
    <location>
        <begin position="1088"/>
        <end position="1113"/>
    </location>
</feature>
<dbReference type="SUPFAM" id="SSF82866">
    <property type="entry name" value="Multidrug efflux transporter AcrB transmembrane domain"/>
    <property type="match status" value="2"/>
</dbReference>
<reference evidence="2 3" key="1">
    <citation type="submission" date="2023-11" db="EMBL/GenBank/DDBJ databases">
        <title>Analysis of the Genomes of Mucilaginibacter gossypii cycad 4 and M. sabulilitoris SNA2: microbes with the potential for plant growth promotion.</title>
        <authorList>
            <person name="Hirsch A.M."/>
            <person name="Humm E."/>
            <person name="Rubbi M."/>
            <person name="Del Vecchio G."/>
            <person name="Ha S.M."/>
            <person name="Pellegrini M."/>
            <person name="Gunsalus R.P."/>
        </authorList>
    </citation>
    <scope>NUCLEOTIDE SEQUENCE [LARGE SCALE GENOMIC DNA]</scope>
    <source>
        <strain evidence="2 3">SNA2</strain>
    </source>
</reference>